<keyword evidence="2" id="KW-1185">Reference proteome</keyword>
<gene>
    <name evidence="1" type="ORF">EYZ11_011654</name>
</gene>
<comment type="caution">
    <text evidence="1">The sequence shown here is derived from an EMBL/GenBank/DDBJ whole genome shotgun (WGS) entry which is preliminary data.</text>
</comment>
<accession>A0A4S3J4C8</accession>
<proteinExistence type="predicted"/>
<dbReference type="EMBL" id="SOSA01000745">
    <property type="protein sequence ID" value="THC88897.1"/>
    <property type="molecule type" value="Genomic_DNA"/>
</dbReference>
<evidence type="ECO:0000313" key="2">
    <source>
        <dbReference type="Proteomes" id="UP000308092"/>
    </source>
</evidence>
<sequence>MPPIFSRPPARIESLPVEIIQMIYLRALEPNLARASILIANAVSNTMFYDIFLKHAFWKPSRVCLSGPTGPFHVTQFIWVWNLYQTQQPYNFGERHFGHEKLLRIPLLRLFMIPNKLFRGPWDKKQTDLLETLYSELLSLLGWSRTRSVAEQSQLPRPTLDKNECFRGMEKAITEHQETTLLHFLRFLELLGSTKDSAGRICHPILPEHLYRSATLHHPADSTFLWRLIEASPTSLPDIPEIHGWAAAARDRGDPLGLSVLEILELNRLRNETNSNFCRRALGRILTKLVHILGSLGVNHRRQSRS</sequence>
<dbReference type="Proteomes" id="UP000308092">
    <property type="component" value="Unassembled WGS sequence"/>
</dbReference>
<dbReference type="AlphaFoldDB" id="A0A4S3J4C8"/>
<evidence type="ECO:0000313" key="1">
    <source>
        <dbReference type="EMBL" id="THC88897.1"/>
    </source>
</evidence>
<protein>
    <submittedName>
        <fullName evidence="1">Uncharacterized protein</fullName>
    </submittedName>
</protein>
<name>A0A4S3J4C8_9EURO</name>
<dbReference type="VEuPathDB" id="FungiDB:EYZ11_011654"/>
<reference evidence="1 2" key="1">
    <citation type="submission" date="2019-03" db="EMBL/GenBank/DDBJ databases">
        <title>The genome sequence of a newly discovered highly antifungal drug resistant Aspergillus species, Aspergillus tanneri NIH 1004.</title>
        <authorList>
            <person name="Mounaud S."/>
            <person name="Singh I."/>
            <person name="Joardar V."/>
            <person name="Pakala S."/>
            <person name="Pakala S."/>
            <person name="Venepally P."/>
            <person name="Hoover J."/>
            <person name="Nierman W."/>
            <person name="Chung J."/>
            <person name="Losada L."/>
        </authorList>
    </citation>
    <scope>NUCLEOTIDE SEQUENCE [LARGE SCALE GENOMIC DNA]</scope>
    <source>
        <strain evidence="1 2">NIH1004</strain>
    </source>
</reference>
<organism evidence="1 2">
    <name type="scientific">Aspergillus tanneri</name>
    <dbReference type="NCBI Taxonomy" id="1220188"/>
    <lineage>
        <taxon>Eukaryota</taxon>
        <taxon>Fungi</taxon>
        <taxon>Dikarya</taxon>
        <taxon>Ascomycota</taxon>
        <taxon>Pezizomycotina</taxon>
        <taxon>Eurotiomycetes</taxon>
        <taxon>Eurotiomycetidae</taxon>
        <taxon>Eurotiales</taxon>
        <taxon>Aspergillaceae</taxon>
        <taxon>Aspergillus</taxon>
        <taxon>Aspergillus subgen. Circumdati</taxon>
    </lineage>
</organism>